<protein>
    <submittedName>
        <fullName evidence="3">Transposase</fullName>
    </submittedName>
</protein>
<name>A0ABU2SDZ8_9ACTN</name>
<feature type="compositionally biased region" description="Basic and acidic residues" evidence="1">
    <location>
        <begin position="1"/>
        <end position="14"/>
    </location>
</feature>
<accession>A0ABU2SDZ8</accession>
<dbReference type="RefSeq" id="WP_311621285.1">
    <property type="nucleotide sequence ID" value="NZ_JAVREV010000027.1"/>
</dbReference>
<feature type="region of interest" description="Disordered" evidence="1">
    <location>
        <begin position="1"/>
        <end position="40"/>
    </location>
</feature>
<dbReference type="PANTHER" id="PTHR33627:SF1">
    <property type="entry name" value="TRANSPOSASE"/>
    <property type="match status" value="1"/>
</dbReference>
<dbReference type="InterPro" id="IPR039365">
    <property type="entry name" value="IS701-like"/>
</dbReference>
<evidence type="ECO:0000259" key="2">
    <source>
        <dbReference type="Pfam" id="PF13546"/>
    </source>
</evidence>
<comment type="caution">
    <text evidence="3">The sequence shown here is derived from an EMBL/GenBank/DDBJ whole genome shotgun (WGS) entry which is preliminary data.</text>
</comment>
<dbReference type="Pfam" id="PF13546">
    <property type="entry name" value="DDE_5"/>
    <property type="match status" value="1"/>
</dbReference>
<reference evidence="4" key="1">
    <citation type="submission" date="2023-07" db="EMBL/GenBank/DDBJ databases">
        <title>30 novel species of actinomycetes from the DSMZ collection.</title>
        <authorList>
            <person name="Nouioui I."/>
        </authorList>
    </citation>
    <scope>NUCLEOTIDE SEQUENCE [LARGE SCALE GENOMIC DNA]</scope>
    <source>
        <strain evidence="4">DSM 41886</strain>
    </source>
</reference>
<organism evidence="3 4">
    <name type="scientific">Streptomyces johnsoniae</name>
    <dbReference type="NCBI Taxonomy" id="3075532"/>
    <lineage>
        <taxon>Bacteria</taxon>
        <taxon>Bacillati</taxon>
        <taxon>Actinomycetota</taxon>
        <taxon>Actinomycetes</taxon>
        <taxon>Kitasatosporales</taxon>
        <taxon>Streptomycetaceae</taxon>
        <taxon>Streptomyces</taxon>
    </lineage>
</organism>
<evidence type="ECO:0000313" key="3">
    <source>
        <dbReference type="EMBL" id="MDT0447163.1"/>
    </source>
</evidence>
<gene>
    <name evidence="3" type="ORF">RM779_31895</name>
</gene>
<evidence type="ECO:0000313" key="4">
    <source>
        <dbReference type="Proteomes" id="UP001183615"/>
    </source>
</evidence>
<proteinExistence type="predicted"/>
<dbReference type="Proteomes" id="UP001183615">
    <property type="component" value="Unassembled WGS sequence"/>
</dbReference>
<dbReference type="PANTHER" id="PTHR33627">
    <property type="entry name" value="TRANSPOSASE"/>
    <property type="match status" value="1"/>
</dbReference>
<feature type="compositionally biased region" description="Basic residues" evidence="1">
    <location>
        <begin position="27"/>
        <end position="40"/>
    </location>
</feature>
<dbReference type="EMBL" id="JAVREV010000027">
    <property type="protein sequence ID" value="MDT0447163.1"/>
    <property type="molecule type" value="Genomic_DNA"/>
</dbReference>
<evidence type="ECO:0000256" key="1">
    <source>
        <dbReference type="SAM" id="MobiDB-lite"/>
    </source>
</evidence>
<dbReference type="InterPro" id="IPR038721">
    <property type="entry name" value="IS701-like_DDE_dom"/>
</dbReference>
<sequence>MSPHGDDLLPEGHRQGLPGGTAESSPRHARVRNRRDPHRCCHKSPQALALGLREQSTRGYAVNAVWLPLARIERDSGYASGLTGDVGRSGSLLAEISRSLFASLPRADQRNKGVEYVRGLLETPGRKSIRNMAHLLGGRATDQSLHHFISESTWDWTPVRQALAQYLVPRLPVAAWVVQNMVIRKAGQHSVGVDRKFVPAAGRVLNAQQAIGVWAASGSRSSPVNWGLHLPQGWIEDAPRRSRASIPDNAELETLADRAAKLCVELVSDWAMPVRPVVFDSRLMDVTTIVDRLGRRGIPFVTRIDASVPLTVTDPALTGHRGSTVMQAAEIVRAAKGTSQPVRRREPGPGGALRPGRLAHVAVKYHAGRTGLRRACGARQMVLLGLADNNAPDAPQLWLTDMLKVHPAVLLKLCALLDRVEYDFDEVAKNVGIEDYAGRSFDGWHRHVTLASAAHAVSVLTSAHGTFAAGGTG</sequence>
<keyword evidence="4" id="KW-1185">Reference proteome</keyword>
<feature type="domain" description="Transposase IS701-like DDE" evidence="2">
    <location>
        <begin position="100"/>
        <end position="322"/>
    </location>
</feature>